<dbReference type="InterPro" id="IPR045864">
    <property type="entry name" value="aa-tRNA-synth_II/BPL/LPL"/>
</dbReference>
<dbReference type="GO" id="GO:0005524">
    <property type="term" value="F:ATP binding"/>
    <property type="evidence" value="ECO:0007669"/>
    <property type="project" value="UniProtKB-UniRule"/>
</dbReference>
<dbReference type="HAMAP" id="MF_00534">
    <property type="entry name" value="Asn_tRNA_synth"/>
    <property type="match status" value="1"/>
</dbReference>
<dbReference type="GO" id="GO:0004816">
    <property type="term" value="F:asparagine-tRNA ligase activity"/>
    <property type="evidence" value="ECO:0007669"/>
    <property type="project" value="UniProtKB-UniRule"/>
</dbReference>
<evidence type="ECO:0000256" key="4">
    <source>
        <dbReference type="ARBA" id="ARBA00022840"/>
    </source>
</evidence>
<dbReference type="NCBIfam" id="NF003037">
    <property type="entry name" value="PRK03932.1"/>
    <property type="match status" value="1"/>
</dbReference>
<dbReference type="Pfam" id="PF01336">
    <property type="entry name" value="tRNA_anti-codon"/>
    <property type="match status" value="1"/>
</dbReference>
<dbReference type="InterPro" id="IPR002312">
    <property type="entry name" value="Asp/Asn-tRNA-synth_IIb"/>
</dbReference>
<comment type="catalytic activity">
    <reaction evidence="7">
        <text>tRNA(Asn) + L-asparagine + ATP = L-asparaginyl-tRNA(Asn) + AMP + diphosphate + H(+)</text>
        <dbReference type="Rhea" id="RHEA:11180"/>
        <dbReference type="Rhea" id="RHEA-COMP:9659"/>
        <dbReference type="Rhea" id="RHEA-COMP:9674"/>
        <dbReference type="ChEBI" id="CHEBI:15378"/>
        <dbReference type="ChEBI" id="CHEBI:30616"/>
        <dbReference type="ChEBI" id="CHEBI:33019"/>
        <dbReference type="ChEBI" id="CHEBI:58048"/>
        <dbReference type="ChEBI" id="CHEBI:78442"/>
        <dbReference type="ChEBI" id="CHEBI:78515"/>
        <dbReference type="ChEBI" id="CHEBI:456215"/>
        <dbReference type="EC" id="6.1.1.22"/>
    </reaction>
</comment>
<comment type="subunit">
    <text evidence="7">Homodimer.</text>
</comment>
<comment type="similarity">
    <text evidence="1 7">Belongs to the class-II aminoacyl-tRNA synthetase family.</text>
</comment>
<evidence type="ECO:0000256" key="2">
    <source>
        <dbReference type="ARBA" id="ARBA00022598"/>
    </source>
</evidence>
<dbReference type="Gene3D" id="2.40.50.140">
    <property type="entry name" value="Nucleic acid-binding proteins"/>
    <property type="match status" value="1"/>
</dbReference>
<dbReference type="SUPFAM" id="SSF55681">
    <property type="entry name" value="Class II aaRS and biotin synthetases"/>
    <property type="match status" value="1"/>
</dbReference>
<dbReference type="SUPFAM" id="SSF50249">
    <property type="entry name" value="Nucleic acid-binding proteins"/>
    <property type="match status" value="1"/>
</dbReference>
<name>A0A2T2WW53_9FIRM</name>
<organism evidence="9 10">
    <name type="scientific">Sulfobacillus benefaciens</name>
    <dbReference type="NCBI Taxonomy" id="453960"/>
    <lineage>
        <taxon>Bacteria</taxon>
        <taxon>Bacillati</taxon>
        <taxon>Bacillota</taxon>
        <taxon>Clostridia</taxon>
        <taxon>Eubacteriales</taxon>
        <taxon>Clostridiales Family XVII. Incertae Sedis</taxon>
        <taxon>Sulfobacillus</taxon>
    </lineage>
</organism>
<dbReference type="InterPro" id="IPR006195">
    <property type="entry name" value="aa-tRNA-synth_II"/>
</dbReference>
<dbReference type="GO" id="GO:0016740">
    <property type="term" value="F:transferase activity"/>
    <property type="evidence" value="ECO:0007669"/>
    <property type="project" value="UniProtKB-ARBA"/>
</dbReference>
<proteinExistence type="inferred from homology"/>
<evidence type="ECO:0000256" key="5">
    <source>
        <dbReference type="ARBA" id="ARBA00022917"/>
    </source>
</evidence>
<dbReference type="InterPro" id="IPR004522">
    <property type="entry name" value="Asn-tRNA-ligase"/>
</dbReference>
<keyword evidence="7" id="KW-0963">Cytoplasm</keyword>
<keyword evidence="5 7" id="KW-0648">Protein biosynthesis</keyword>
<dbReference type="InterPro" id="IPR004364">
    <property type="entry name" value="Aa-tRNA-synt_II"/>
</dbReference>
<feature type="domain" description="Aminoacyl-transfer RNA synthetases class-II family profile" evidence="8">
    <location>
        <begin position="131"/>
        <end position="420"/>
    </location>
</feature>
<dbReference type="PRINTS" id="PR01042">
    <property type="entry name" value="TRNASYNTHASP"/>
</dbReference>
<sequence length="430" mass="48865">MRKVSINDSAAYVGQQVIIEGWVTHHRSSGKIHFIVVRDGTGVLQCVVKNPDAILEGVEQWSELNQETAVEVMGVLHADNRAPIGVELEVESVRVIGLSENYPIAPKEHGVDFLLDHRHLWIRSPRQTAILRIRAAIVHAIREFLDDHGFIAADPPVITPAAAEGSTTLFSIDYFDEHAYLSQSGQLYLEALAMALGRVYSFGPTFRAEKSKTRRHLMEFWMVEPEMAFCDFEENLAWQEQLVGYVVQYVLETRKQELRTIERDTARLEPVKPPFPRITYDQALERLRGAGFDLEWGEDLGAPHETALAEMFDRPVFVTHYPTALKAFYMQPDSNNPLVALAADLLAPEGYGEIIGGSQRIHDPDLLQERMRRNHLDSDVYGWYIDLRRYGSVPHSGFGMGLERVVAWICGLDHVRETIPFPRTLNRVWP</sequence>
<dbReference type="InterPro" id="IPR004365">
    <property type="entry name" value="NA-bd_OB_tRNA"/>
</dbReference>
<gene>
    <name evidence="7" type="primary">asnS</name>
    <name evidence="9" type="ORF">C7B43_13880</name>
</gene>
<dbReference type="Proteomes" id="UP000242699">
    <property type="component" value="Unassembled WGS sequence"/>
</dbReference>
<protein>
    <recommendedName>
        <fullName evidence="7">Asparagine--tRNA ligase</fullName>
        <ecNumber evidence="7">6.1.1.22</ecNumber>
    </recommendedName>
    <alternativeName>
        <fullName evidence="7">Asparaginyl-tRNA synthetase</fullName>
        <shortName evidence="7">AsnRS</shortName>
    </alternativeName>
</protein>
<evidence type="ECO:0000256" key="3">
    <source>
        <dbReference type="ARBA" id="ARBA00022741"/>
    </source>
</evidence>
<comment type="caution">
    <text evidence="9">The sequence shown here is derived from an EMBL/GenBank/DDBJ whole genome shotgun (WGS) entry which is preliminary data.</text>
</comment>
<dbReference type="PANTHER" id="PTHR22594">
    <property type="entry name" value="ASPARTYL/LYSYL-TRNA SYNTHETASE"/>
    <property type="match status" value="1"/>
</dbReference>
<dbReference type="InterPro" id="IPR012340">
    <property type="entry name" value="NA-bd_OB-fold"/>
</dbReference>
<dbReference type="CDD" id="cd00776">
    <property type="entry name" value="AsxRS_core"/>
    <property type="match status" value="1"/>
</dbReference>
<dbReference type="GO" id="GO:0006421">
    <property type="term" value="P:asparaginyl-tRNA aminoacylation"/>
    <property type="evidence" value="ECO:0007669"/>
    <property type="project" value="UniProtKB-UniRule"/>
</dbReference>
<keyword evidence="3 7" id="KW-0547">Nucleotide-binding</keyword>
<dbReference type="EMBL" id="PXYT01000036">
    <property type="protein sequence ID" value="PSR26453.1"/>
    <property type="molecule type" value="Genomic_DNA"/>
</dbReference>
<dbReference type="GO" id="GO:0140096">
    <property type="term" value="F:catalytic activity, acting on a protein"/>
    <property type="evidence" value="ECO:0007669"/>
    <property type="project" value="UniProtKB-ARBA"/>
</dbReference>
<dbReference type="NCBIfam" id="TIGR00457">
    <property type="entry name" value="asnS"/>
    <property type="match status" value="1"/>
</dbReference>
<reference evidence="9 10" key="1">
    <citation type="journal article" date="2014" name="BMC Genomics">
        <title>Comparison of environmental and isolate Sulfobacillus genomes reveals diverse carbon, sulfur, nitrogen, and hydrogen metabolisms.</title>
        <authorList>
            <person name="Justice N.B."/>
            <person name="Norman A."/>
            <person name="Brown C.T."/>
            <person name="Singh A."/>
            <person name="Thomas B.C."/>
            <person name="Banfield J.F."/>
        </authorList>
    </citation>
    <scope>NUCLEOTIDE SEQUENCE [LARGE SCALE GENOMIC DNA]</scope>
    <source>
        <strain evidence="9">AMDSBA1</strain>
    </source>
</reference>
<dbReference type="PROSITE" id="PS50862">
    <property type="entry name" value="AA_TRNA_LIGASE_II"/>
    <property type="match status" value="1"/>
</dbReference>
<dbReference type="PANTHER" id="PTHR22594:SF34">
    <property type="entry name" value="ASPARAGINE--TRNA LIGASE, MITOCHONDRIAL-RELATED"/>
    <property type="match status" value="1"/>
</dbReference>
<evidence type="ECO:0000256" key="6">
    <source>
        <dbReference type="ARBA" id="ARBA00023146"/>
    </source>
</evidence>
<evidence type="ECO:0000313" key="9">
    <source>
        <dbReference type="EMBL" id="PSR26453.1"/>
    </source>
</evidence>
<dbReference type="Pfam" id="PF00152">
    <property type="entry name" value="tRNA-synt_2"/>
    <property type="match status" value="1"/>
</dbReference>
<dbReference type="GO" id="GO:0005737">
    <property type="term" value="C:cytoplasm"/>
    <property type="evidence" value="ECO:0007669"/>
    <property type="project" value="UniProtKB-SubCell"/>
</dbReference>
<keyword evidence="2 7" id="KW-0436">Ligase</keyword>
<evidence type="ECO:0000256" key="7">
    <source>
        <dbReference type="HAMAP-Rule" id="MF_00534"/>
    </source>
</evidence>
<comment type="subcellular location">
    <subcellularLocation>
        <location evidence="7">Cytoplasm</location>
    </subcellularLocation>
</comment>
<accession>A0A2T2WW53</accession>
<keyword evidence="4 7" id="KW-0067">ATP-binding</keyword>
<evidence type="ECO:0000259" key="8">
    <source>
        <dbReference type="PROSITE" id="PS50862"/>
    </source>
</evidence>
<evidence type="ECO:0000313" key="10">
    <source>
        <dbReference type="Proteomes" id="UP000242699"/>
    </source>
</evidence>
<dbReference type="NCBIfam" id="NF003483">
    <property type="entry name" value="PRK05159.1"/>
    <property type="match status" value="1"/>
</dbReference>
<dbReference type="EC" id="6.1.1.22" evidence="7"/>
<dbReference type="GO" id="GO:0003676">
    <property type="term" value="F:nucleic acid binding"/>
    <property type="evidence" value="ECO:0007669"/>
    <property type="project" value="InterPro"/>
</dbReference>
<dbReference type="AlphaFoldDB" id="A0A2T2WW53"/>
<evidence type="ECO:0000256" key="1">
    <source>
        <dbReference type="ARBA" id="ARBA00008226"/>
    </source>
</evidence>
<dbReference type="Gene3D" id="3.30.930.10">
    <property type="entry name" value="Bira Bifunctional Protein, Domain 2"/>
    <property type="match status" value="1"/>
</dbReference>
<keyword evidence="6 7" id="KW-0030">Aminoacyl-tRNA synthetase</keyword>